<dbReference type="GeneID" id="111133918"/>
<feature type="region of interest" description="Disordered" evidence="1">
    <location>
        <begin position="218"/>
        <end position="246"/>
    </location>
</feature>
<gene>
    <name evidence="5" type="primary">LOC111133918</name>
</gene>
<dbReference type="Gene3D" id="2.170.300.10">
    <property type="entry name" value="Tie2 ligand-binding domain superfamily"/>
    <property type="match status" value="1"/>
</dbReference>
<proteinExistence type="predicted"/>
<evidence type="ECO:0000313" key="4">
    <source>
        <dbReference type="Proteomes" id="UP000694844"/>
    </source>
</evidence>
<evidence type="ECO:0000256" key="3">
    <source>
        <dbReference type="SAM" id="SignalP"/>
    </source>
</evidence>
<dbReference type="KEGG" id="cvn:111133918"/>
<accession>A0A8B8EFH8</accession>
<feature type="compositionally biased region" description="Polar residues" evidence="1">
    <location>
        <begin position="218"/>
        <end position="242"/>
    </location>
</feature>
<evidence type="ECO:0000313" key="5">
    <source>
        <dbReference type="RefSeq" id="XP_022338361.1"/>
    </source>
</evidence>
<dbReference type="AlphaFoldDB" id="A0A8B8EFH8"/>
<dbReference type="Proteomes" id="UP000694844">
    <property type="component" value="Chromosome 5"/>
</dbReference>
<feature type="signal peptide" evidence="3">
    <location>
        <begin position="1"/>
        <end position="22"/>
    </location>
</feature>
<sequence length="507" mass="55972">MVRMHWVRLLFCLIFTFTPCRSLTGKGICIDSNGKRCCAGYIQMGDTCEQCEPGYFGTNCSMTCPEHYYGRLCEELCDCDSDKYCDSSVGCLCKKDSVNCTDQSMDPEVTSMGVTVSVQSNSGDTSPRRAVLFPLLTVVACIAVLAVGGRIWYSKTTKRNDFAVRDEEDGVQNDASREVYNHLNLRVRLSNTSLFHTRRSHGADREPPLVLSQESPLLTPSQLTGDTTRNTITEGQGGTTIVPQPCGDDEPFYPNAIRSLQQTVFNTDIPPHTTWRDTDVSYFNPGHLSCPSGGPCGGDIRPDSTVSNEASDDLYFDVSYAGQLAVSVDKFDVSSSPTNKQESCQTDAVLLTKHFARRKSETEMSPFLRRSTESVCSEKKGEHFSLTDTRPDSLTASEASDELYFDVSYAGQLALSVDKLETEMTRFFRRSTESVCSEKKSEHFSLIDTRPDSLTASEASDELYFDVSYVGQATNSCVQGGTDSLSSSCSSQFRNESSDYINCSDLF</sequence>
<name>A0A8B8EFH8_CRAVI</name>
<feature type="transmembrane region" description="Helical" evidence="2">
    <location>
        <begin position="131"/>
        <end position="153"/>
    </location>
</feature>
<feature type="chain" id="PRO_5034510915" evidence="3">
    <location>
        <begin position="23"/>
        <end position="507"/>
    </location>
</feature>
<keyword evidence="3" id="KW-0732">Signal</keyword>
<evidence type="ECO:0000256" key="1">
    <source>
        <dbReference type="SAM" id="MobiDB-lite"/>
    </source>
</evidence>
<organism evidence="4 5">
    <name type="scientific">Crassostrea virginica</name>
    <name type="common">Eastern oyster</name>
    <dbReference type="NCBI Taxonomy" id="6565"/>
    <lineage>
        <taxon>Eukaryota</taxon>
        <taxon>Metazoa</taxon>
        <taxon>Spiralia</taxon>
        <taxon>Lophotrochozoa</taxon>
        <taxon>Mollusca</taxon>
        <taxon>Bivalvia</taxon>
        <taxon>Autobranchia</taxon>
        <taxon>Pteriomorphia</taxon>
        <taxon>Ostreida</taxon>
        <taxon>Ostreoidea</taxon>
        <taxon>Ostreidae</taxon>
        <taxon>Crassostrea</taxon>
    </lineage>
</organism>
<keyword evidence="4" id="KW-1185">Reference proteome</keyword>
<reference evidence="5" key="1">
    <citation type="submission" date="2025-08" db="UniProtKB">
        <authorList>
            <consortium name="RefSeq"/>
        </authorList>
    </citation>
    <scope>IDENTIFICATION</scope>
    <source>
        <tissue evidence="5">Whole sample</tissue>
    </source>
</reference>
<keyword evidence="2" id="KW-0472">Membrane</keyword>
<keyword evidence="2" id="KW-1133">Transmembrane helix</keyword>
<keyword evidence="2" id="KW-0812">Transmembrane</keyword>
<dbReference type="RefSeq" id="XP_022338361.1">
    <property type="nucleotide sequence ID" value="XM_022482653.1"/>
</dbReference>
<protein>
    <submittedName>
        <fullName evidence="5">Uncharacterized protein LOC111133918</fullName>
    </submittedName>
</protein>
<evidence type="ECO:0000256" key="2">
    <source>
        <dbReference type="SAM" id="Phobius"/>
    </source>
</evidence>